<feature type="compositionally biased region" description="Basic and acidic residues" evidence="1">
    <location>
        <begin position="105"/>
        <end position="116"/>
    </location>
</feature>
<evidence type="ECO:0000313" key="2">
    <source>
        <dbReference type="EnsemblFungi" id="FOXG_06494P0"/>
    </source>
</evidence>
<dbReference type="Proteomes" id="UP000002489">
    <property type="component" value="Unassembled WGS sequence"/>
</dbReference>
<reference evidence="3" key="1">
    <citation type="journal article" date="2012" name="Mol. Plant Microbe Interact.">
        <title>A highly conserved effector in Fusarium oxysporum is required for full virulence on Arabidopsis.</title>
        <authorList>
            <person name="Thatcher L.F."/>
            <person name="Gardiner D.M."/>
            <person name="Kazan K."/>
            <person name="Manners J."/>
        </authorList>
    </citation>
    <scope>NUCLEOTIDE SEQUENCE [LARGE SCALE GENOMIC DNA]</scope>
    <source>
        <strain evidence="3">Fo5176</strain>
    </source>
</reference>
<sequence>MILSFPNPPRWLVPNVDAPEEPQFNNDSSTYYYTYKPEYSTQWASSATSMQGYPIPSPATESTCSEMSTGGSESRRGSSSTQSDKHQQNTNQPAATKSTRRGSSKKKEAGIKDNGRKTKARAKAQPAPEPMSTFPQSEGMDDYNRRIQQRNRIALYHPSS</sequence>
<accession>A0A0D2XR92</accession>
<dbReference type="EnsemblFungi" id="FOXG_06494T0">
    <property type="protein sequence ID" value="FOXG_06494P0"/>
    <property type="gene ID" value="FOXG_06494"/>
</dbReference>
<feature type="compositionally biased region" description="Pro residues" evidence="1">
    <location>
        <begin position="1"/>
        <end position="11"/>
    </location>
</feature>
<proteinExistence type="predicted"/>
<gene>
    <name evidence="2" type="primary">28948376</name>
</gene>
<feature type="region of interest" description="Disordered" evidence="1">
    <location>
        <begin position="46"/>
        <end position="144"/>
    </location>
</feature>
<protein>
    <submittedName>
        <fullName evidence="2">Uncharacterized protein</fullName>
    </submittedName>
</protein>
<dbReference type="VEuPathDB" id="FungiDB:FOXG_06494"/>
<feature type="compositionally biased region" description="Low complexity" evidence="1">
    <location>
        <begin position="65"/>
        <end position="82"/>
    </location>
</feature>
<evidence type="ECO:0000313" key="3">
    <source>
        <dbReference type="Proteomes" id="UP000002489"/>
    </source>
</evidence>
<dbReference type="AlphaFoldDB" id="A0A0D2XR92"/>
<evidence type="ECO:0000256" key="1">
    <source>
        <dbReference type="SAM" id="MobiDB-lite"/>
    </source>
</evidence>
<organism evidence="2 3">
    <name type="scientific">Fusarium oxysporum (strain Fo5176)</name>
    <name type="common">Fusarium vascular wilt</name>
    <dbReference type="NCBI Taxonomy" id="660025"/>
    <lineage>
        <taxon>Eukaryota</taxon>
        <taxon>Fungi</taxon>
        <taxon>Dikarya</taxon>
        <taxon>Ascomycota</taxon>
        <taxon>Pezizomycotina</taxon>
        <taxon>Sordariomycetes</taxon>
        <taxon>Hypocreomycetidae</taxon>
        <taxon>Hypocreales</taxon>
        <taxon>Nectriaceae</taxon>
        <taxon>Fusarium</taxon>
        <taxon>Fusarium oxysporum species complex</taxon>
    </lineage>
</organism>
<reference evidence="2" key="2">
    <citation type="submission" date="2025-08" db="UniProtKB">
        <authorList>
            <consortium name="EnsemblFungi"/>
        </authorList>
    </citation>
    <scope>IDENTIFICATION</scope>
    <source>
        <strain evidence="2">4287 / CBS 123668 / FGSC 9935 / NRRL 34936</strain>
    </source>
</reference>
<name>A0A0D2XR92_FUSOF</name>
<feature type="region of interest" description="Disordered" evidence="1">
    <location>
        <begin position="1"/>
        <end position="31"/>
    </location>
</feature>